<dbReference type="Proteomes" id="UP001589813">
    <property type="component" value="Unassembled WGS sequence"/>
</dbReference>
<keyword evidence="3" id="KW-0119">Carbohydrate metabolism</keyword>
<dbReference type="InterPro" id="IPR008183">
    <property type="entry name" value="Aldose_1/G6P_1-epimerase"/>
</dbReference>
<evidence type="ECO:0000313" key="5">
    <source>
        <dbReference type="Proteomes" id="UP001589813"/>
    </source>
</evidence>
<keyword evidence="2 4" id="KW-0413">Isomerase</keyword>
<accession>A0ABV6B8T5</accession>
<dbReference type="SUPFAM" id="SSF74650">
    <property type="entry name" value="Galactose mutarotase-like"/>
    <property type="match status" value="1"/>
</dbReference>
<dbReference type="EMBL" id="JBHLXP010000001">
    <property type="protein sequence ID" value="MFC0047280.1"/>
    <property type="molecule type" value="Genomic_DNA"/>
</dbReference>
<dbReference type="PANTHER" id="PTHR10091">
    <property type="entry name" value="ALDOSE-1-EPIMERASE"/>
    <property type="match status" value="1"/>
</dbReference>
<comment type="caution">
    <text evidence="4">The sequence shown here is derived from an EMBL/GenBank/DDBJ whole genome shotgun (WGS) entry which is preliminary data.</text>
</comment>
<name>A0ABV6B8T5_9GAMM</name>
<dbReference type="RefSeq" id="WP_377240423.1">
    <property type="nucleotide sequence ID" value="NZ_JBHLXP010000001.1"/>
</dbReference>
<dbReference type="Pfam" id="PF01263">
    <property type="entry name" value="Aldose_epim"/>
    <property type="match status" value="1"/>
</dbReference>
<evidence type="ECO:0000256" key="2">
    <source>
        <dbReference type="ARBA" id="ARBA00023235"/>
    </source>
</evidence>
<dbReference type="Gene3D" id="2.70.98.10">
    <property type="match status" value="1"/>
</dbReference>
<sequence>MTQFSLINQHGDELVVLAQGAILQRWSTVLAGARRELILGYPAPAYYRQDPFYLGAVVGPYANRIGGGCFMLDQQLVQLEQNEGAQHLHGGSIGLHRLMWQLQEHNPDSLVLAAEVPDGQGGYPGPIKFCIRYQFSAPTAQQTELQVTLEASSSCATLIGPTLHPYFNLAGSTTNVNEHQLQLAAAHYAVVDENSIPTGELRKVQGTAFDFHQPRLLADTQLDHNFVVHGHLQQAAAVLTSPQGDLALSVSSDYPGLQVYTGDHLKSPFVARQGICLEPQFFPDSPNQKGFPFHFTRPGQPFVAKIRYVLSRADQQLNPQA</sequence>
<dbReference type="EC" id="5.1.3.-" evidence="4"/>
<protein>
    <submittedName>
        <fullName evidence="4">Aldose epimerase family protein</fullName>
        <ecNumber evidence="4">5.1.3.-</ecNumber>
    </submittedName>
</protein>
<keyword evidence="5" id="KW-1185">Reference proteome</keyword>
<proteinExistence type="inferred from homology"/>
<dbReference type="InterPro" id="IPR047215">
    <property type="entry name" value="Galactose_mutarotase-like"/>
</dbReference>
<organism evidence="4 5">
    <name type="scientific">Rheinheimera tilapiae</name>
    <dbReference type="NCBI Taxonomy" id="875043"/>
    <lineage>
        <taxon>Bacteria</taxon>
        <taxon>Pseudomonadati</taxon>
        <taxon>Pseudomonadota</taxon>
        <taxon>Gammaproteobacteria</taxon>
        <taxon>Chromatiales</taxon>
        <taxon>Chromatiaceae</taxon>
        <taxon>Rheinheimera</taxon>
    </lineage>
</organism>
<gene>
    <name evidence="4" type="ORF">ACFFJP_03120</name>
</gene>
<dbReference type="CDD" id="cd09019">
    <property type="entry name" value="galactose_mutarotase_like"/>
    <property type="match status" value="1"/>
</dbReference>
<dbReference type="InterPro" id="IPR014718">
    <property type="entry name" value="GH-type_carb-bd"/>
</dbReference>
<reference evidence="4 5" key="1">
    <citation type="submission" date="2024-09" db="EMBL/GenBank/DDBJ databases">
        <authorList>
            <person name="Sun Q."/>
            <person name="Mori K."/>
        </authorList>
    </citation>
    <scope>NUCLEOTIDE SEQUENCE [LARGE SCALE GENOMIC DNA]</scope>
    <source>
        <strain evidence="4 5">KCTC 23315</strain>
    </source>
</reference>
<evidence type="ECO:0000256" key="1">
    <source>
        <dbReference type="ARBA" id="ARBA00006206"/>
    </source>
</evidence>
<evidence type="ECO:0000256" key="3">
    <source>
        <dbReference type="ARBA" id="ARBA00023277"/>
    </source>
</evidence>
<dbReference type="InterPro" id="IPR011013">
    <property type="entry name" value="Gal_mutarotase_sf_dom"/>
</dbReference>
<dbReference type="GO" id="GO:0016853">
    <property type="term" value="F:isomerase activity"/>
    <property type="evidence" value="ECO:0007669"/>
    <property type="project" value="UniProtKB-KW"/>
</dbReference>
<comment type="similarity">
    <text evidence="1">Belongs to the aldose epimerase family.</text>
</comment>
<evidence type="ECO:0000313" key="4">
    <source>
        <dbReference type="EMBL" id="MFC0047280.1"/>
    </source>
</evidence>
<dbReference type="PANTHER" id="PTHR10091:SF0">
    <property type="entry name" value="GALACTOSE MUTAROTASE"/>
    <property type="match status" value="1"/>
</dbReference>